<organism evidence="2 3">
    <name type="scientific">Dreissena polymorpha</name>
    <name type="common">Zebra mussel</name>
    <name type="synonym">Mytilus polymorpha</name>
    <dbReference type="NCBI Taxonomy" id="45954"/>
    <lineage>
        <taxon>Eukaryota</taxon>
        <taxon>Metazoa</taxon>
        <taxon>Spiralia</taxon>
        <taxon>Lophotrochozoa</taxon>
        <taxon>Mollusca</taxon>
        <taxon>Bivalvia</taxon>
        <taxon>Autobranchia</taxon>
        <taxon>Heteroconchia</taxon>
        <taxon>Euheterodonta</taxon>
        <taxon>Imparidentia</taxon>
        <taxon>Neoheterodontei</taxon>
        <taxon>Myida</taxon>
        <taxon>Dreissenoidea</taxon>
        <taxon>Dreissenidae</taxon>
        <taxon>Dreissena</taxon>
    </lineage>
</organism>
<dbReference type="AlphaFoldDB" id="A0A9D4FJD0"/>
<gene>
    <name evidence="2" type="ORF">DPMN_153441</name>
</gene>
<reference evidence="2" key="1">
    <citation type="journal article" date="2019" name="bioRxiv">
        <title>The Genome of the Zebra Mussel, Dreissena polymorpha: A Resource for Invasive Species Research.</title>
        <authorList>
            <person name="McCartney M.A."/>
            <person name="Auch B."/>
            <person name="Kono T."/>
            <person name="Mallez S."/>
            <person name="Zhang Y."/>
            <person name="Obille A."/>
            <person name="Becker A."/>
            <person name="Abrahante J.E."/>
            <person name="Garbe J."/>
            <person name="Badalamenti J.P."/>
            <person name="Herman A."/>
            <person name="Mangelson H."/>
            <person name="Liachko I."/>
            <person name="Sullivan S."/>
            <person name="Sone E.D."/>
            <person name="Koren S."/>
            <person name="Silverstein K.A.T."/>
            <person name="Beckman K.B."/>
            <person name="Gohl D.M."/>
        </authorList>
    </citation>
    <scope>NUCLEOTIDE SEQUENCE</scope>
    <source>
        <strain evidence="2">Duluth1</strain>
        <tissue evidence="2">Whole animal</tissue>
    </source>
</reference>
<dbReference type="EMBL" id="JAIWYP010000007">
    <property type="protein sequence ID" value="KAH3799825.1"/>
    <property type="molecule type" value="Genomic_DNA"/>
</dbReference>
<feature type="region of interest" description="Disordered" evidence="1">
    <location>
        <begin position="1"/>
        <end position="20"/>
    </location>
</feature>
<dbReference type="Proteomes" id="UP000828390">
    <property type="component" value="Unassembled WGS sequence"/>
</dbReference>
<feature type="compositionally biased region" description="Basic and acidic residues" evidence="1">
    <location>
        <begin position="1"/>
        <end position="11"/>
    </location>
</feature>
<proteinExistence type="predicted"/>
<keyword evidence="3" id="KW-1185">Reference proteome</keyword>
<sequence>MVKARKEVKSESKKKRMKRQHDLLKDRALQWFRDSEPLPPSFVMLYLKGGQVLTTAPGHMRAFVENPDVLNSFKECALGRQSQNVTVKTSAAVVEGKPPIVMPFSNPEQYTWDMLCFIIPQLVSRESGCVRYTPENKPSW</sequence>
<accession>A0A9D4FJD0</accession>
<protein>
    <submittedName>
        <fullName evidence="2">Uncharacterized protein</fullName>
    </submittedName>
</protein>
<name>A0A9D4FJD0_DREPO</name>
<reference evidence="2" key="2">
    <citation type="submission" date="2020-11" db="EMBL/GenBank/DDBJ databases">
        <authorList>
            <person name="McCartney M.A."/>
            <person name="Auch B."/>
            <person name="Kono T."/>
            <person name="Mallez S."/>
            <person name="Becker A."/>
            <person name="Gohl D.M."/>
            <person name="Silverstein K.A.T."/>
            <person name="Koren S."/>
            <person name="Bechman K.B."/>
            <person name="Herman A."/>
            <person name="Abrahante J.E."/>
            <person name="Garbe J."/>
        </authorList>
    </citation>
    <scope>NUCLEOTIDE SEQUENCE</scope>
    <source>
        <strain evidence="2">Duluth1</strain>
        <tissue evidence="2">Whole animal</tissue>
    </source>
</reference>
<evidence type="ECO:0000313" key="3">
    <source>
        <dbReference type="Proteomes" id="UP000828390"/>
    </source>
</evidence>
<evidence type="ECO:0000313" key="2">
    <source>
        <dbReference type="EMBL" id="KAH3799825.1"/>
    </source>
</evidence>
<evidence type="ECO:0000256" key="1">
    <source>
        <dbReference type="SAM" id="MobiDB-lite"/>
    </source>
</evidence>
<comment type="caution">
    <text evidence="2">The sequence shown here is derived from an EMBL/GenBank/DDBJ whole genome shotgun (WGS) entry which is preliminary data.</text>
</comment>